<comment type="caution">
    <text evidence="2">The sequence shown here is derived from an EMBL/GenBank/DDBJ whole genome shotgun (WGS) entry which is preliminary data.</text>
</comment>
<evidence type="ECO:0000256" key="1">
    <source>
        <dbReference type="SAM" id="SignalP"/>
    </source>
</evidence>
<sequence length="144" mass="15538">MMVMMMMMMMMMMMGGSGVVVGRAEGSVGRAQEDCGGKRVEMATGLEKCGTSTTTPSLSANDADNEYSHVLFPLSAVEFAQLQAVPLNRSPFHLFRPKKFFLVPPMPAKRHRQGAGTAGDQCRSSGCLSDSDIAAQRPFSGLPW</sequence>
<gene>
    <name evidence="2" type="ORF">IWX46DRAFT_610507</name>
</gene>
<proteinExistence type="predicted"/>
<feature type="signal peptide" evidence="1">
    <location>
        <begin position="1"/>
        <end position="18"/>
    </location>
</feature>
<feature type="chain" id="PRO_5046816527" description="Secreted protein" evidence="1">
    <location>
        <begin position="19"/>
        <end position="144"/>
    </location>
</feature>
<keyword evidence="3" id="KW-1185">Reference proteome</keyword>
<reference evidence="2 3" key="1">
    <citation type="submission" date="2024-04" db="EMBL/GenBank/DDBJ databases">
        <title>Phyllosticta paracitricarpa is synonymous to the EU quarantine fungus P. citricarpa based on phylogenomic analyses.</title>
        <authorList>
            <consortium name="Lawrence Berkeley National Laboratory"/>
            <person name="Van Ingen-Buijs V.A."/>
            <person name="Van Westerhoven A.C."/>
            <person name="Haridas S."/>
            <person name="Skiadas P."/>
            <person name="Martin F."/>
            <person name="Groenewald J.Z."/>
            <person name="Crous P.W."/>
            <person name="Seidl M.F."/>
        </authorList>
    </citation>
    <scope>NUCLEOTIDE SEQUENCE [LARGE SCALE GENOMIC DNA]</scope>
    <source>
        <strain evidence="2 3">CBS 122670</strain>
    </source>
</reference>
<evidence type="ECO:0000313" key="3">
    <source>
        <dbReference type="Proteomes" id="UP001365128"/>
    </source>
</evidence>
<name>A0ABR1LN29_9PEZI</name>
<protein>
    <recommendedName>
        <fullName evidence="4">Secreted protein</fullName>
    </recommendedName>
</protein>
<keyword evidence="1" id="KW-0732">Signal</keyword>
<dbReference type="Proteomes" id="UP001365128">
    <property type="component" value="Unassembled WGS sequence"/>
</dbReference>
<evidence type="ECO:0008006" key="4">
    <source>
        <dbReference type="Google" id="ProtNLM"/>
    </source>
</evidence>
<dbReference type="EMBL" id="JBBPDW010000036">
    <property type="protein sequence ID" value="KAK7536587.1"/>
    <property type="molecule type" value="Genomic_DNA"/>
</dbReference>
<accession>A0ABR1LN29</accession>
<organism evidence="2 3">
    <name type="scientific">Phyllosticta citricarpa</name>
    <dbReference type="NCBI Taxonomy" id="55181"/>
    <lineage>
        <taxon>Eukaryota</taxon>
        <taxon>Fungi</taxon>
        <taxon>Dikarya</taxon>
        <taxon>Ascomycota</taxon>
        <taxon>Pezizomycotina</taxon>
        <taxon>Dothideomycetes</taxon>
        <taxon>Dothideomycetes incertae sedis</taxon>
        <taxon>Botryosphaeriales</taxon>
        <taxon>Phyllostictaceae</taxon>
        <taxon>Phyllosticta</taxon>
    </lineage>
</organism>
<evidence type="ECO:0000313" key="2">
    <source>
        <dbReference type="EMBL" id="KAK7536587.1"/>
    </source>
</evidence>